<sequence>MDRPVNDSRPVVAFLTHSAQLSGAELFLLRVTAAMRRIRPLVVLGEHGPLEHALVERGVDVEVVELPTTVRSHTGQSRGGATIGKSLGVVATVRRTARVLRARRVAAVTTHSAKAHLYGGLAGRLIRVPVVAHLHGVLGTADVHRANTVLLRTVLRTLPSAVIANSRCTARSLGGRAPVTVVGCPVSIPPHTPVASSDVVVVGRLSAFKGQDVAIRAFARATARAAGPTAPRLRIAGAALFPRDAAYADGLRALADQLGVADRVDFLGHVTDVSTELANAGIAVHASPLPEGFGQVVVEAMAAGRPVIASAAGGPAELIEDGVDGLLVPPGDDVALAAAIGRLVDDTALGDRLGAAARVSARRFGLDGIVGELEEALLRACR</sequence>
<feature type="domain" description="Glycosyl transferase family 1" evidence="3">
    <location>
        <begin position="198"/>
        <end position="358"/>
    </location>
</feature>
<reference evidence="5 6" key="1">
    <citation type="submission" date="2019-03" db="EMBL/GenBank/DDBJ databases">
        <title>Genomic analyses of the natural microbiome of Caenorhabditis elegans.</title>
        <authorList>
            <person name="Samuel B."/>
        </authorList>
    </citation>
    <scope>NUCLEOTIDE SEQUENCE [LARGE SCALE GENOMIC DNA]</scope>
    <source>
        <strain evidence="5 6">JUb65</strain>
    </source>
</reference>
<dbReference type="PANTHER" id="PTHR12526:SF636">
    <property type="entry name" value="BLL3647 PROTEIN"/>
    <property type="match status" value="1"/>
</dbReference>
<evidence type="ECO:0000259" key="3">
    <source>
        <dbReference type="Pfam" id="PF00534"/>
    </source>
</evidence>
<evidence type="ECO:0000313" key="5">
    <source>
        <dbReference type="EMBL" id="TDN44025.1"/>
    </source>
</evidence>
<feature type="domain" description="Glycosyltransferase subfamily 4-like N-terminal" evidence="4">
    <location>
        <begin position="52"/>
        <end position="186"/>
    </location>
</feature>
<accession>A0A4R6DH37</accession>
<dbReference type="GO" id="GO:0016757">
    <property type="term" value="F:glycosyltransferase activity"/>
    <property type="evidence" value="ECO:0007669"/>
    <property type="project" value="UniProtKB-KW"/>
</dbReference>
<dbReference type="AlphaFoldDB" id="A0A4R6DH37"/>
<evidence type="ECO:0000313" key="6">
    <source>
        <dbReference type="Proteomes" id="UP000295764"/>
    </source>
</evidence>
<name>A0A4R6DH37_9MICO</name>
<dbReference type="Pfam" id="PF13439">
    <property type="entry name" value="Glyco_transf_4"/>
    <property type="match status" value="1"/>
</dbReference>
<dbReference type="InterPro" id="IPR001296">
    <property type="entry name" value="Glyco_trans_1"/>
</dbReference>
<keyword evidence="2 5" id="KW-0808">Transferase</keyword>
<dbReference type="Gene3D" id="3.40.50.2000">
    <property type="entry name" value="Glycogen Phosphorylase B"/>
    <property type="match status" value="2"/>
</dbReference>
<evidence type="ECO:0000256" key="1">
    <source>
        <dbReference type="ARBA" id="ARBA00022676"/>
    </source>
</evidence>
<proteinExistence type="predicted"/>
<evidence type="ECO:0000259" key="4">
    <source>
        <dbReference type="Pfam" id="PF13439"/>
    </source>
</evidence>
<dbReference type="Proteomes" id="UP000295764">
    <property type="component" value="Unassembled WGS sequence"/>
</dbReference>
<dbReference type="SUPFAM" id="SSF53756">
    <property type="entry name" value="UDP-Glycosyltransferase/glycogen phosphorylase"/>
    <property type="match status" value="1"/>
</dbReference>
<dbReference type="EMBL" id="SNVW01000006">
    <property type="protein sequence ID" value="TDN44025.1"/>
    <property type="molecule type" value="Genomic_DNA"/>
</dbReference>
<dbReference type="InterPro" id="IPR028098">
    <property type="entry name" value="Glyco_trans_4-like_N"/>
</dbReference>
<evidence type="ECO:0000256" key="2">
    <source>
        <dbReference type="ARBA" id="ARBA00022679"/>
    </source>
</evidence>
<dbReference type="PANTHER" id="PTHR12526">
    <property type="entry name" value="GLYCOSYLTRANSFERASE"/>
    <property type="match status" value="1"/>
</dbReference>
<organism evidence="5 6">
    <name type="scientific">Curtobacterium flaccumfaciens</name>
    <dbReference type="NCBI Taxonomy" id="2035"/>
    <lineage>
        <taxon>Bacteria</taxon>
        <taxon>Bacillati</taxon>
        <taxon>Actinomycetota</taxon>
        <taxon>Actinomycetes</taxon>
        <taxon>Micrococcales</taxon>
        <taxon>Microbacteriaceae</taxon>
        <taxon>Curtobacterium</taxon>
    </lineage>
</organism>
<keyword evidence="1" id="KW-0328">Glycosyltransferase</keyword>
<dbReference type="Pfam" id="PF00534">
    <property type="entry name" value="Glycos_transf_1"/>
    <property type="match status" value="1"/>
</dbReference>
<protein>
    <submittedName>
        <fullName evidence="5">Glycosyltransferase involved in cell wall biosynthesis</fullName>
    </submittedName>
</protein>
<comment type="caution">
    <text evidence="5">The sequence shown here is derived from an EMBL/GenBank/DDBJ whole genome shotgun (WGS) entry which is preliminary data.</text>
</comment>
<gene>
    <name evidence="5" type="ORF">EDF64_106199</name>
</gene>